<reference evidence="1" key="1">
    <citation type="submission" date="2020-10" db="EMBL/GenBank/DDBJ databases">
        <title>Taxonomic study of unclassified bacteria belonging to the class Ktedonobacteria.</title>
        <authorList>
            <person name="Yabe S."/>
            <person name="Wang C.M."/>
            <person name="Zheng Y."/>
            <person name="Sakai Y."/>
            <person name="Cavaletti L."/>
            <person name="Monciardini P."/>
            <person name="Donadio S."/>
        </authorList>
    </citation>
    <scope>NUCLEOTIDE SEQUENCE</scope>
    <source>
        <strain evidence="1">SOSP1-1</strain>
    </source>
</reference>
<dbReference type="RefSeq" id="WP_220198864.1">
    <property type="nucleotide sequence ID" value="NZ_BNJF01000006.1"/>
</dbReference>
<proteinExistence type="predicted"/>
<name>A0A8J3MXA1_9CHLR</name>
<protein>
    <submittedName>
        <fullName evidence="1">Uncharacterized protein</fullName>
    </submittedName>
</protein>
<comment type="caution">
    <text evidence="1">The sequence shown here is derived from an EMBL/GenBank/DDBJ whole genome shotgun (WGS) entry which is preliminary data.</text>
</comment>
<keyword evidence="2" id="KW-1185">Reference proteome</keyword>
<evidence type="ECO:0000313" key="1">
    <source>
        <dbReference type="EMBL" id="GHO49766.1"/>
    </source>
</evidence>
<evidence type="ECO:0000313" key="2">
    <source>
        <dbReference type="Proteomes" id="UP000612362"/>
    </source>
</evidence>
<accession>A0A8J3MXA1</accession>
<sequence>MAKENQYIQQKLTTSDVLIKQVAIEVKVLKIGNHQVTLSVFRQLKQEDIFDADTGELLGTPWGTVNYHVDCEDIKGEHLHVVWQKGNELRRAIACIPWRLRKNSYLSECFYFDMRSDLHEMAGAFIIARVLEGWAPDPTQLHDTIQIETELLTISTSLPSEVYKLFAGRGAKQELEERDITKLKTELDKLNAPYNSEVIYKTLITPLAADFYARKNRWEQNYKEIADLDQLFIAV</sequence>
<dbReference type="Proteomes" id="UP000612362">
    <property type="component" value="Unassembled WGS sequence"/>
</dbReference>
<dbReference type="EMBL" id="BNJF01000006">
    <property type="protein sequence ID" value="GHO49766.1"/>
    <property type="molecule type" value="Genomic_DNA"/>
</dbReference>
<organism evidence="1 2">
    <name type="scientific">Ktedonospora formicarum</name>
    <dbReference type="NCBI Taxonomy" id="2778364"/>
    <lineage>
        <taxon>Bacteria</taxon>
        <taxon>Bacillati</taxon>
        <taxon>Chloroflexota</taxon>
        <taxon>Ktedonobacteria</taxon>
        <taxon>Ktedonobacterales</taxon>
        <taxon>Ktedonobacteraceae</taxon>
        <taxon>Ktedonospora</taxon>
    </lineage>
</organism>
<gene>
    <name evidence="1" type="ORF">KSX_79290</name>
</gene>
<dbReference type="AlphaFoldDB" id="A0A8J3MXA1"/>